<reference evidence="3 4" key="1">
    <citation type="submission" date="2020-10" db="EMBL/GenBank/DDBJ databases">
        <title>Nocardioides sp. isolated from sludge.</title>
        <authorList>
            <person name="Zhang X."/>
        </authorList>
    </citation>
    <scope>NUCLEOTIDE SEQUENCE [LARGE SCALE GENOMIC DNA]</scope>
    <source>
        <strain evidence="3 4">Y6</strain>
    </source>
</reference>
<evidence type="ECO:0000259" key="2">
    <source>
        <dbReference type="Pfam" id="PF00561"/>
    </source>
</evidence>
<accession>A0ABR9RQ06</accession>
<dbReference type="PANTHER" id="PTHR46118:SF4">
    <property type="entry name" value="PROTEIN ABHD11"/>
    <property type="match status" value="1"/>
</dbReference>
<dbReference type="Proteomes" id="UP000756387">
    <property type="component" value="Unassembled WGS sequence"/>
</dbReference>
<dbReference type="RefSeq" id="WP_193636953.1">
    <property type="nucleotide sequence ID" value="NZ_JADCSA010000002.1"/>
</dbReference>
<dbReference type="SUPFAM" id="SSF53474">
    <property type="entry name" value="alpha/beta-Hydrolases"/>
    <property type="match status" value="1"/>
</dbReference>
<name>A0ABR9RQ06_9ACTN</name>
<sequence length="266" mass="29565">MSETYEEKLHTTVLSEQGPPLVFCHGLFGQGRNWSTIGKALAQDHAVTLVDLPNHGRSPWTPTVDLEADADRLVAQLGDGPPLTLVGHSMGGKVAMLAALRHPERVERLVVVDIAPVSYGHLDEFTGYIDGMLALDTDALSNRGDADEALREAVPSDFVRGFLLQSLRRTDEGWRWQLNLPVLRERLQDVSGWPASWSEHEPYPGQVLWIAGADSGYVKDEYAPAMEALFPRVRRVTIKGGGHYVHSQQPEVFVEVLRRFLDSPVR</sequence>
<evidence type="ECO:0000256" key="1">
    <source>
        <dbReference type="ARBA" id="ARBA00022801"/>
    </source>
</evidence>
<organism evidence="3 4">
    <name type="scientific">Nocardioides malaquae</name>
    <dbReference type="NCBI Taxonomy" id="2773426"/>
    <lineage>
        <taxon>Bacteria</taxon>
        <taxon>Bacillati</taxon>
        <taxon>Actinomycetota</taxon>
        <taxon>Actinomycetes</taxon>
        <taxon>Propionibacteriales</taxon>
        <taxon>Nocardioidaceae</taxon>
        <taxon>Nocardioides</taxon>
    </lineage>
</organism>
<comment type="caution">
    <text evidence="3">The sequence shown here is derived from an EMBL/GenBank/DDBJ whole genome shotgun (WGS) entry which is preliminary data.</text>
</comment>
<keyword evidence="4" id="KW-1185">Reference proteome</keyword>
<proteinExistence type="predicted"/>
<dbReference type="PANTHER" id="PTHR46118">
    <property type="entry name" value="PROTEIN ABHD11"/>
    <property type="match status" value="1"/>
</dbReference>
<keyword evidence="1 3" id="KW-0378">Hydrolase</keyword>
<evidence type="ECO:0000313" key="3">
    <source>
        <dbReference type="EMBL" id="MBE7323644.1"/>
    </source>
</evidence>
<dbReference type="InterPro" id="IPR000073">
    <property type="entry name" value="AB_hydrolase_1"/>
</dbReference>
<feature type="domain" description="AB hydrolase-1" evidence="2">
    <location>
        <begin position="19"/>
        <end position="247"/>
    </location>
</feature>
<dbReference type="GO" id="GO:0016787">
    <property type="term" value="F:hydrolase activity"/>
    <property type="evidence" value="ECO:0007669"/>
    <property type="project" value="UniProtKB-KW"/>
</dbReference>
<dbReference type="InterPro" id="IPR029058">
    <property type="entry name" value="AB_hydrolase_fold"/>
</dbReference>
<gene>
    <name evidence="3" type="ORF">IEQ44_03130</name>
</gene>
<dbReference type="PRINTS" id="PR00111">
    <property type="entry name" value="ABHYDROLASE"/>
</dbReference>
<protein>
    <submittedName>
        <fullName evidence="3">Alpha/beta fold hydrolase</fullName>
    </submittedName>
</protein>
<dbReference type="EMBL" id="JADCSA010000002">
    <property type="protein sequence ID" value="MBE7323644.1"/>
    <property type="molecule type" value="Genomic_DNA"/>
</dbReference>
<dbReference type="Gene3D" id="3.40.50.1820">
    <property type="entry name" value="alpha/beta hydrolase"/>
    <property type="match status" value="1"/>
</dbReference>
<evidence type="ECO:0000313" key="4">
    <source>
        <dbReference type="Proteomes" id="UP000756387"/>
    </source>
</evidence>
<dbReference type="Pfam" id="PF00561">
    <property type="entry name" value="Abhydrolase_1"/>
    <property type="match status" value="1"/>
</dbReference>